<dbReference type="EMBL" id="LSYV01000005">
    <property type="protein sequence ID" value="KXZ54630.1"/>
    <property type="molecule type" value="Genomic_DNA"/>
</dbReference>
<proteinExistence type="predicted"/>
<evidence type="ECO:0008006" key="3">
    <source>
        <dbReference type="Google" id="ProtNLM"/>
    </source>
</evidence>
<organism evidence="1 2">
    <name type="scientific">Gonium pectorale</name>
    <name type="common">Green alga</name>
    <dbReference type="NCBI Taxonomy" id="33097"/>
    <lineage>
        <taxon>Eukaryota</taxon>
        <taxon>Viridiplantae</taxon>
        <taxon>Chlorophyta</taxon>
        <taxon>core chlorophytes</taxon>
        <taxon>Chlorophyceae</taxon>
        <taxon>CS clade</taxon>
        <taxon>Chlamydomonadales</taxon>
        <taxon>Volvocaceae</taxon>
        <taxon>Gonium</taxon>
    </lineage>
</organism>
<dbReference type="CDD" id="cd14733">
    <property type="entry name" value="BACK"/>
    <property type="match status" value="1"/>
</dbReference>
<evidence type="ECO:0000313" key="1">
    <source>
        <dbReference type="EMBL" id="KXZ54630.1"/>
    </source>
</evidence>
<dbReference type="OrthoDB" id="549971at2759"/>
<dbReference type="Gene3D" id="3.30.710.10">
    <property type="entry name" value="Potassium Channel Kv1.1, Chain A"/>
    <property type="match status" value="1"/>
</dbReference>
<accession>A0A150GZ67</accession>
<reference evidence="2" key="1">
    <citation type="journal article" date="2016" name="Nat. Commun.">
        <title>The Gonium pectorale genome demonstrates co-option of cell cycle regulation during the evolution of multicellularity.</title>
        <authorList>
            <person name="Hanschen E.R."/>
            <person name="Marriage T.N."/>
            <person name="Ferris P.J."/>
            <person name="Hamaji T."/>
            <person name="Toyoda A."/>
            <person name="Fujiyama A."/>
            <person name="Neme R."/>
            <person name="Noguchi H."/>
            <person name="Minakuchi Y."/>
            <person name="Suzuki M."/>
            <person name="Kawai-Toyooka H."/>
            <person name="Smith D.R."/>
            <person name="Sparks H."/>
            <person name="Anderson J."/>
            <person name="Bakaric R."/>
            <person name="Luria V."/>
            <person name="Karger A."/>
            <person name="Kirschner M.W."/>
            <person name="Durand P.M."/>
            <person name="Michod R.E."/>
            <person name="Nozaki H."/>
            <person name="Olson B.J."/>
        </authorList>
    </citation>
    <scope>NUCLEOTIDE SEQUENCE [LARGE SCALE GENOMIC DNA]</scope>
    <source>
        <strain evidence="2">NIES-2863</strain>
    </source>
</reference>
<dbReference type="Proteomes" id="UP000075714">
    <property type="component" value="Unassembled WGS sequence"/>
</dbReference>
<name>A0A150GZ67_GONPE</name>
<keyword evidence="2" id="KW-1185">Reference proteome</keyword>
<dbReference type="AlphaFoldDB" id="A0A150GZ67"/>
<comment type="caution">
    <text evidence="1">The sequence shown here is derived from an EMBL/GenBank/DDBJ whole genome shotgun (WGS) entry which is preliminary data.</text>
</comment>
<protein>
    <recommendedName>
        <fullName evidence="3">BTB domain-containing protein</fullName>
    </recommendedName>
</protein>
<sequence length="161" mass="16810">MVEQAAYPTAVVTWENVIDVLQLADKYDMPVVRGFCADFLSRNTQQMSISAALSSPMNVLTAASLLERYCSGAPELSPFVTAVGTALSSALSPLSQRQGGSAGDALCRNAVSNLRRLTESPSYTTTISATVQARVVSALLAGLESVSTACEGCRTGTAIRG</sequence>
<gene>
    <name evidence="1" type="ORF">GPECTOR_4g695</name>
</gene>
<evidence type="ECO:0000313" key="2">
    <source>
        <dbReference type="Proteomes" id="UP000075714"/>
    </source>
</evidence>
<dbReference type="InterPro" id="IPR011333">
    <property type="entry name" value="SKP1/BTB/POZ_sf"/>
</dbReference>